<gene>
    <name evidence="12" type="ORF">EJ05DRAFT_484461</name>
</gene>
<dbReference type="Proteomes" id="UP000799437">
    <property type="component" value="Unassembled WGS sequence"/>
</dbReference>
<keyword evidence="4" id="KW-0560">Oxidoreductase</keyword>
<dbReference type="EC" id="1.11.1.24" evidence="1"/>
<evidence type="ECO:0000313" key="12">
    <source>
        <dbReference type="EMBL" id="KAF2759515.1"/>
    </source>
</evidence>
<dbReference type="InterPro" id="IPR050924">
    <property type="entry name" value="Peroxiredoxin_BCP/PrxQ"/>
</dbReference>
<name>A0A6A6WAB6_9PEZI</name>
<accession>A0A6A6WAB6</accession>
<evidence type="ECO:0000256" key="3">
    <source>
        <dbReference type="ARBA" id="ARBA00022862"/>
    </source>
</evidence>
<dbReference type="InterPro" id="IPR036249">
    <property type="entry name" value="Thioredoxin-like_sf"/>
</dbReference>
<feature type="region of interest" description="Disordered" evidence="10">
    <location>
        <begin position="1"/>
        <end position="42"/>
    </location>
</feature>
<organism evidence="12 13">
    <name type="scientific">Pseudovirgaria hyperparasitica</name>
    <dbReference type="NCBI Taxonomy" id="470096"/>
    <lineage>
        <taxon>Eukaryota</taxon>
        <taxon>Fungi</taxon>
        <taxon>Dikarya</taxon>
        <taxon>Ascomycota</taxon>
        <taxon>Pezizomycotina</taxon>
        <taxon>Dothideomycetes</taxon>
        <taxon>Dothideomycetes incertae sedis</taxon>
        <taxon>Acrospermales</taxon>
        <taxon>Acrospermaceae</taxon>
        <taxon>Pseudovirgaria</taxon>
    </lineage>
</organism>
<keyword evidence="5" id="KW-1015">Disulfide bond</keyword>
<dbReference type="PANTHER" id="PTHR42801">
    <property type="entry name" value="THIOREDOXIN-DEPENDENT PEROXIDE REDUCTASE"/>
    <property type="match status" value="1"/>
</dbReference>
<keyword evidence="3" id="KW-0049">Antioxidant</keyword>
<dbReference type="EMBL" id="ML996569">
    <property type="protein sequence ID" value="KAF2759515.1"/>
    <property type="molecule type" value="Genomic_DNA"/>
</dbReference>
<feature type="compositionally biased region" description="Low complexity" evidence="10">
    <location>
        <begin position="23"/>
        <end position="37"/>
    </location>
</feature>
<evidence type="ECO:0000256" key="9">
    <source>
        <dbReference type="ARBA" id="ARBA00049091"/>
    </source>
</evidence>
<dbReference type="OrthoDB" id="338622at2759"/>
<evidence type="ECO:0000256" key="10">
    <source>
        <dbReference type="SAM" id="MobiDB-lite"/>
    </source>
</evidence>
<feature type="region of interest" description="Disordered" evidence="10">
    <location>
        <begin position="226"/>
        <end position="264"/>
    </location>
</feature>
<feature type="domain" description="Thioredoxin" evidence="11">
    <location>
        <begin position="52"/>
        <end position="225"/>
    </location>
</feature>
<dbReference type="GO" id="GO:0008379">
    <property type="term" value="F:thioredoxin peroxidase activity"/>
    <property type="evidence" value="ECO:0007669"/>
    <property type="project" value="TreeGrafter"/>
</dbReference>
<evidence type="ECO:0000256" key="6">
    <source>
        <dbReference type="ARBA" id="ARBA00023284"/>
    </source>
</evidence>
<dbReference type="Pfam" id="PF00578">
    <property type="entry name" value="AhpC-TSA"/>
    <property type="match status" value="1"/>
</dbReference>
<evidence type="ECO:0000256" key="5">
    <source>
        <dbReference type="ARBA" id="ARBA00023157"/>
    </source>
</evidence>
<keyword evidence="13" id="KW-1185">Reference proteome</keyword>
<evidence type="ECO:0000256" key="1">
    <source>
        <dbReference type="ARBA" id="ARBA00013017"/>
    </source>
</evidence>
<dbReference type="Gene3D" id="3.40.30.10">
    <property type="entry name" value="Glutaredoxin"/>
    <property type="match status" value="1"/>
</dbReference>
<evidence type="ECO:0000256" key="8">
    <source>
        <dbReference type="ARBA" id="ARBA00038489"/>
    </source>
</evidence>
<dbReference type="RefSeq" id="XP_033601966.1">
    <property type="nucleotide sequence ID" value="XM_033745347.1"/>
</dbReference>
<keyword evidence="6" id="KW-0676">Redox-active center</keyword>
<dbReference type="GO" id="GO:0005737">
    <property type="term" value="C:cytoplasm"/>
    <property type="evidence" value="ECO:0007669"/>
    <property type="project" value="TreeGrafter"/>
</dbReference>
<dbReference type="PROSITE" id="PS51352">
    <property type="entry name" value="THIOREDOXIN_2"/>
    <property type="match status" value="1"/>
</dbReference>
<reference evidence="12" key="1">
    <citation type="journal article" date="2020" name="Stud. Mycol.">
        <title>101 Dothideomycetes genomes: a test case for predicting lifestyles and emergence of pathogens.</title>
        <authorList>
            <person name="Haridas S."/>
            <person name="Albert R."/>
            <person name="Binder M."/>
            <person name="Bloem J."/>
            <person name="Labutti K."/>
            <person name="Salamov A."/>
            <person name="Andreopoulos B."/>
            <person name="Baker S."/>
            <person name="Barry K."/>
            <person name="Bills G."/>
            <person name="Bluhm B."/>
            <person name="Cannon C."/>
            <person name="Castanera R."/>
            <person name="Culley D."/>
            <person name="Daum C."/>
            <person name="Ezra D."/>
            <person name="Gonzalez J."/>
            <person name="Henrissat B."/>
            <person name="Kuo A."/>
            <person name="Liang C."/>
            <person name="Lipzen A."/>
            <person name="Lutzoni F."/>
            <person name="Magnuson J."/>
            <person name="Mondo S."/>
            <person name="Nolan M."/>
            <person name="Ohm R."/>
            <person name="Pangilinan J."/>
            <person name="Park H.-J."/>
            <person name="Ramirez L."/>
            <person name="Alfaro M."/>
            <person name="Sun H."/>
            <person name="Tritt A."/>
            <person name="Yoshinaga Y."/>
            <person name="Zwiers L.-H."/>
            <person name="Turgeon B."/>
            <person name="Goodwin S."/>
            <person name="Spatafora J."/>
            <person name="Crous P."/>
            <person name="Grigoriev I."/>
        </authorList>
    </citation>
    <scope>NUCLEOTIDE SEQUENCE</scope>
    <source>
        <strain evidence="12">CBS 121739</strain>
    </source>
</reference>
<evidence type="ECO:0000259" key="11">
    <source>
        <dbReference type="PROSITE" id="PS51352"/>
    </source>
</evidence>
<evidence type="ECO:0000256" key="2">
    <source>
        <dbReference type="ARBA" id="ARBA00022559"/>
    </source>
</evidence>
<protein>
    <recommendedName>
        <fullName evidence="1">thioredoxin-dependent peroxiredoxin</fullName>
        <ecNumber evidence="1">1.11.1.24</ecNumber>
    </recommendedName>
    <alternativeName>
        <fullName evidence="7">Thioredoxin peroxidase</fullName>
    </alternativeName>
</protein>
<evidence type="ECO:0000256" key="4">
    <source>
        <dbReference type="ARBA" id="ARBA00023002"/>
    </source>
</evidence>
<dbReference type="CDD" id="cd03017">
    <property type="entry name" value="PRX_BCP"/>
    <property type="match status" value="1"/>
</dbReference>
<evidence type="ECO:0000256" key="7">
    <source>
        <dbReference type="ARBA" id="ARBA00032824"/>
    </source>
</evidence>
<keyword evidence="2" id="KW-0575">Peroxidase</keyword>
<comment type="similarity">
    <text evidence="8">Belongs to the peroxiredoxin family. BCP/PrxQ subfamily.</text>
</comment>
<dbReference type="InterPro" id="IPR013766">
    <property type="entry name" value="Thioredoxin_domain"/>
</dbReference>
<dbReference type="InterPro" id="IPR000866">
    <property type="entry name" value="AhpC/TSA"/>
</dbReference>
<comment type="catalytic activity">
    <reaction evidence="9">
        <text>a hydroperoxide + [thioredoxin]-dithiol = an alcohol + [thioredoxin]-disulfide + H2O</text>
        <dbReference type="Rhea" id="RHEA:62620"/>
        <dbReference type="Rhea" id="RHEA-COMP:10698"/>
        <dbReference type="Rhea" id="RHEA-COMP:10700"/>
        <dbReference type="ChEBI" id="CHEBI:15377"/>
        <dbReference type="ChEBI" id="CHEBI:29950"/>
        <dbReference type="ChEBI" id="CHEBI:30879"/>
        <dbReference type="ChEBI" id="CHEBI:35924"/>
        <dbReference type="ChEBI" id="CHEBI:50058"/>
        <dbReference type="EC" id="1.11.1.24"/>
    </reaction>
</comment>
<dbReference type="SUPFAM" id="SSF52833">
    <property type="entry name" value="Thioredoxin-like"/>
    <property type="match status" value="1"/>
</dbReference>
<dbReference type="PANTHER" id="PTHR42801:SF23">
    <property type="entry name" value="PEROXIREDOXIN DOT5"/>
    <property type="match status" value="1"/>
</dbReference>
<evidence type="ECO:0000313" key="13">
    <source>
        <dbReference type="Proteomes" id="UP000799437"/>
    </source>
</evidence>
<dbReference type="GO" id="GO:0045454">
    <property type="term" value="P:cell redox homeostasis"/>
    <property type="evidence" value="ECO:0007669"/>
    <property type="project" value="TreeGrafter"/>
</dbReference>
<dbReference type="GeneID" id="54486401"/>
<sequence>MVELRKRKTPPVAPPKPARKKSSSATPAPAPKPTSKVAKVKETVKNVVKPASKEDAPVPAAAAAETKPVAGGLPTVGSTIDIATFGGEVETHEGVKTTLAKLLAESKAGIVIFTYPKQNTPGCTRQACSFRDSYDSLTATGLSIYGLSTDAPKGNKSFRDKFSFPYTLLCDPKQVLIKPLGFGKAGTAHRGVFVVTPAGKVLANEKGGPEPTVDVVRKIVASMGGADATAQKEATQEEKETAKSAAEVADTAATLDGTPQPTKA</sequence>
<dbReference type="AlphaFoldDB" id="A0A6A6WAB6"/>
<dbReference type="GO" id="GO:0034599">
    <property type="term" value="P:cellular response to oxidative stress"/>
    <property type="evidence" value="ECO:0007669"/>
    <property type="project" value="TreeGrafter"/>
</dbReference>
<proteinExistence type="inferred from homology"/>